<evidence type="ECO:0000256" key="1">
    <source>
        <dbReference type="SAM" id="MobiDB-lite"/>
    </source>
</evidence>
<organism evidence="2 3">
    <name type="scientific">Elysia crispata</name>
    <name type="common">lettuce slug</name>
    <dbReference type="NCBI Taxonomy" id="231223"/>
    <lineage>
        <taxon>Eukaryota</taxon>
        <taxon>Metazoa</taxon>
        <taxon>Spiralia</taxon>
        <taxon>Lophotrochozoa</taxon>
        <taxon>Mollusca</taxon>
        <taxon>Gastropoda</taxon>
        <taxon>Heterobranchia</taxon>
        <taxon>Euthyneura</taxon>
        <taxon>Panpulmonata</taxon>
        <taxon>Sacoglossa</taxon>
        <taxon>Placobranchoidea</taxon>
        <taxon>Plakobranchidae</taxon>
        <taxon>Elysia</taxon>
    </lineage>
</organism>
<gene>
    <name evidence="2" type="ORF">RRG08_033733</name>
</gene>
<protein>
    <submittedName>
        <fullName evidence="2">Uncharacterized protein</fullName>
    </submittedName>
</protein>
<sequence length="108" mass="11652">MIPSFISIPTGGSGDAGTARSVALPNTRAKGEKKKGRRTEKKIDVGLMSSAPCGRHSVALLTSDKSCAWHREPSSGYDLRGCHGRRLLDTRLSGRYPEDIKLINEGQS</sequence>
<keyword evidence="3" id="KW-1185">Reference proteome</keyword>
<dbReference type="EMBL" id="JAWDGP010002410">
    <property type="protein sequence ID" value="KAK3783476.1"/>
    <property type="molecule type" value="Genomic_DNA"/>
</dbReference>
<dbReference type="Proteomes" id="UP001283361">
    <property type="component" value="Unassembled WGS sequence"/>
</dbReference>
<feature type="region of interest" description="Disordered" evidence="1">
    <location>
        <begin position="1"/>
        <end position="39"/>
    </location>
</feature>
<comment type="caution">
    <text evidence="2">The sequence shown here is derived from an EMBL/GenBank/DDBJ whole genome shotgun (WGS) entry which is preliminary data.</text>
</comment>
<name>A0AAE1AAK2_9GAST</name>
<proteinExistence type="predicted"/>
<accession>A0AAE1AAK2</accession>
<reference evidence="2" key="1">
    <citation type="journal article" date="2023" name="G3 (Bethesda)">
        <title>A reference genome for the long-term kleptoplast-retaining sea slug Elysia crispata morphotype clarki.</title>
        <authorList>
            <person name="Eastman K.E."/>
            <person name="Pendleton A.L."/>
            <person name="Shaikh M.A."/>
            <person name="Suttiyut T."/>
            <person name="Ogas R."/>
            <person name="Tomko P."/>
            <person name="Gavelis G."/>
            <person name="Widhalm J.R."/>
            <person name="Wisecaver J.H."/>
        </authorList>
    </citation>
    <scope>NUCLEOTIDE SEQUENCE</scope>
    <source>
        <strain evidence="2">ECLA1</strain>
    </source>
</reference>
<evidence type="ECO:0000313" key="3">
    <source>
        <dbReference type="Proteomes" id="UP001283361"/>
    </source>
</evidence>
<dbReference type="AlphaFoldDB" id="A0AAE1AAK2"/>
<evidence type="ECO:0000313" key="2">
    <source>
        <dbReference type="EMBL" id="KAK3783476.1"/>
    </source>
</evidence>